<comment type="similarity">
    <text evidence="6">Belongs to the acetyltransferase family. OlsB subfamily.</text>
</comment>
<dbReference type="PANTHER" id="PTHR37323">
    <property type="entry name" value="GCN5-RELATED N-ACETYLTRANSFERASE"/>
    <property type="match status" value="1"/>
</dbReference>
<organism evidence="11 12">
    <name type="scientific">Marimonas arenosa</name>
    <dbReference type="NCBI Taxonomy" id="1795305"/>
    <lineage>
        <taxon>Bacteria</taxon>
        <taxon>Pseudomonadati</taxon>
        <taxon>Pseudomonadota</taxon>
        <taxon>Alphaproteobacteria</taxon>
        <taxon>Rhodobacterales</taxon>
        <taxon>Paracoccaceae</taxon>
        <taxon>Marimonas</taxon>
    </lineage>
</organism>
<evidence type="ECO:0000313" key="11">
    <source>
        <dbReference type="EMBL" id="MDQ2088444.1"/>
    </source>
</evidence>
<dbReference type="InterPro" id="IPR016181">
    <property type="entry name" value="Acyl_CoA_acyltransferase"/>
</dbReference>
<dbReference type="PANTHER" id="PTHR37323:SF1">
    <property type="entry name" value="L-ORNITHINE N(ALPHA)-ACYLTRANSFERASE"/>
    <property type="match status" value="1"/>
</dbReference>
<dbReference type="Proteomes" id="UP001226762">
    <property type="component" value="Unassembled WGS sequence"/>
</dbReference>
<dbReference type="EC" id="2.3.2.30" evidence="7"/>
<evidence type="ECO:0000256" key="6">
    <source>
        <dbReference type="ARBA" id="ARBA00038095"/>
    </source>
</evidence>
<dbReference type="Gene3D" id="3.40.630.30">
    <property type="match status" value="1"/>
</dbReference>
<gene>
    <name evidence="11" type="ORF">NO357_00840</name>
</gene>
<keyword evidence="2" id="KW-0444">Lipid biosynthesis</keyword>
<proteinExistence type="inferred from homology"/>
<evidence type="ECO:0000256" key="9">
    <source>
        <dbReference type="ARBA" id="ARBA00045724"/>
    </source>
</evidence>
<dbReference type="GO" id="GO:0043810">
    <property type="term" value="F:ornithine-acyl [acyl carrier protein] N-acyltransferase activity"/>
    <property type="evidence" value="ECO:0007669"/>
    <property type="project" value="UniProtKB-EC"/>
</dbReference>
<comment type="function">
    <text evidence="9">Catalyzes the first step in the biosynthesis of ornithine lipids, which are phosphorus-free membrane lipids. Catalyzes the 3-hydroxyacyl-acyl carrier protein-dependent acylation of ornithine to form lyso-ornithine lipid (LOL).</text>
</comment>
<comment type="pathway">
    <text evidence="1">Lipid metabolism.</text>
</comment>
<reference evidence="11" key="1">
    <citation type="submission" date="2022-07" db="EMBL/GenBank/DDBJ databases">
        <authorList>
            <person name="Otstavnykh N."/>
            <person name="Isaeva M."/>
            <person name="Bystritskaya E."/>
        </authorList>
    </citation>
    <scope>NUCLEOTIDE SEQUENCE</scope>
    <source>
        <strain evidence="11">KCTC 52189</strain>
    </source>
</reference>
<dbReference type="SUPFAM" id="SSF55729">
    <property type="entry name" value="Acyl-CoA N-acyltransferases (Nat)"/>
    <property type="match status" value="1"/>
</dbReference>
<evidence type="ECO:0000256" key="10">
    <source>
        <dbReference type="ARBA" id="ARBA00047785"/>
    </source>
</evidence>
<dbReference type="RefSeq" id="WP_306733713.1">
    <property type="nucleotide sequence ID" value="NZ_JANHAX010000001.1"/>
</dbReference>
<evidence type="ECO:0000256" key="2">
    <source>
        <dbReference type="ARBA" id="ARBA00022516"/>
    </source>
</evidence>
<evidence type="ECO:0000313" key="12">
    <source>
        <dbReference type="Proteomes" id="UP001226762"/>
    </source>
</evidence>
<evidence type="ECO:0000256" key="3">
    <source>
        <dbReference type="ARBA" id="ARBA00022679"/>
    </source>
</evidence>
<keyword evidence="3 11" id="KW-0808">Transferase</keyword>
<dbReference type="AlphaFoldDB" id="A0AAE4B3J5"/>
<evidence type="ECO:0000256" key="1">
    <source>
        <dbReference type="ARBA" id="ARBA00005189"/>
    </source>
</evidence>
<comment type="caution">
    <text evidence="11">The sequence shown here is derived from an EMBL/GenBank/DDBJ whole genome shotgun (WGS) entry which is preliminary data.</text>
</comment>
<dbReference type="InterPro" id="IPR052351">
    <property type="entry name" value="Ornithine_N-alpha-AT"/>
</dbReference>
<name>A0AAE4B3J5_9RHOB</name>
<evidence type="ECO:0000256" key="7">
    <source>
        <dbReference type="ARBA" id="ARBA00039058"/>
    </source>
</evidence>
<comment type="catalytic activity">
    <reaction evidence="10">
        <text>a (3R)-hydroxyacyl-[ACP] + L-ornithine = a lyso-ornithine lipid + holo-[ACP] + H(+)</text>
        <dbReference type="Rhea" id="RHEA:20633"/>
        <dbReference type="Rhea" id="RHEA-COMP:9685"/>
        <dbReference type="Rhea" id="RHEA-COMP:9945"/>
        <dbReference type="ChEBI" id="CHEBI:15378"/>
        <dbReference type="ChEBI" id="CHEBI:46911"/>
        <dbReference type="ChEBI" id="CHEBI:64479"/>
        <dbReference type="ChEBI" id="CHEBI:78827"/>
        <dbReference type="ChEBI" id="CHEBI:138482"/>
        <dbReference type="EC" id="2.3.2.30"/>
    </reaction>
    <physiologicalReaction direction="left-to-right" evidence="10">
        <dbReference type="Rhea" id="RHEA:20634"/>
    </physiologicalReaction>
</comment>
<dbReference type="GO" id="GO:0006629">
    <property type="term" value="P:lipid metabolic process"/>
    <property type="evidence" value="ECO:0007669"/>
    <property type="project" value="UniProtKB-KW"/>
</dbReference>
<sequence>MALALDKGCYRARFAETAAEIRATQALRHRAFFGRDGIDADQYDPVCRHLMVEERGTDRLLACCRVLYLAPGQIGRSYSAQYYGLAALESFDGAMLEIGRFCSAAGRADPDILRIAWAALAAYVDVKHVKMLFGCSSFAGTDGAEYLDAFAMLRERHLAPKRWLPRVKAPKVVRFAQQRRRKPDVKQAMRRMPPLLKTYLSMGGWVSDHAVVDARMGTLHVFTGLEIAAIPPARMRLLRAAAA</sequence>
<evidence type="ECO:0000256" key="4">
    <source>
        <dbReference type="ARBA" id="ARBA00023098"/>
    </source>
</evidence>
<keyword evidence="5 11" id="KW-0012">Acyltransferase</keyword>
<dbReference type="EMBL" id="JANHAX010000001">
    <property type="protein sequence ID" value="MDQ2088444.1"/>
    <property type="molecule type" value="Genomic_DNA"/>
</dbReference>
<dbReference type="Pfam" id="PF13444">
    <property type="entry name" value="Acetyltransf_5"/>
    <property type="match status" value="1"/>
</dbReference>
<evidence type="ECO:0000256" key="8">
    <source>
        <dbReference type="ARBA" id="ARBA00039866"/>
    </source>
</evidence>
<accession>A0AAE4B3J5</accession>
<reference evidence="11" key="2">
    <citation type="submission" date="2023-02" db="EMBL/GenBank/DDBJ databases">
        <title>'Rhodoalgimonas zhirmunskyi' gen. nov., isolated from a red alga.</title>
        <authorList>
            <person name="Nedashkovskaya O.I."/>
            <person name="Otstavnykh N.Y."/>
            <person name="Bystritskaya E.P."/>
            <person name="Balabanova L.A."/>
            <person name="Isaeva M.P."/>
        </authorList>
    </citation>
    <scope>NUCLEOTIDE SEQUENCE</scope>
    <source>
        <strain evidence="11">KCTC 52189</strain>
    </source>
</reference>
<keyword evidence="12" id="KW-1185">Reference proteome</keyword>
<protein>
    <recommendedName>
        <fullName evidence="8">L-ornithine N(alpha)-acyltransferase</fullName>
        <ecNumber evidence="7">2.3.2.30</ecNumber>
    </recommendedName>
</protein>
<keyword evidence="4" id="KW-0443">Lipid metabolism</keyword>
<evidence type="ECO:0000256" key="5">
    <source>
        <dbReference type="ARBA" id="ARBA00023315"/>
    </source>
</evidence>